<evidence type="ECO:0000313" key="5">
    <source>
        <dbReference type="EMBL" id="JAT86414.1"/>
    </source>
</evidence>
<dbReference type="EMBL" id="GDQN01005465">
    <property type="protein sequence ID" value="JAT85589.1"/>
    <property type="molecule type" value="Transcribed_RNA"/>
</dbReference>
<evidence type="ECO:0000259" key="1">
    <source>
        <dbReference type="Pfam" id="PF25273"/>
    </source>
</evidence>
<proteinExistence type="predicted"/>
<evidence type="ECO:0000313" key="3">
    <source>
        <dbReference type="EMBL" id="JAT81945.1"/>
    </source>
</evidence>
<feature type="domain" description="DUF7869" evidence="1">
    <location>
        <begin position="197"/>
        <end position="342"/>
    </location>
</feature>
<evidence type="ECO:0000313" key="4">
    <source>
        <dbReference type="EMBL" id="JAT85589.1"/>
    </source>
</evidence>
<dbReference type="PANTHER" id="PTHR10773:SF19">
    <property type="match status" value="1"/>
</dbReference>
<dbReference type="InterPro" id="IPR057191">
    <property type="entry name" value="DUF7869"/>
</dbReference>
<accession>A0A1E1WF51</accession>
<dbReference type="PANTHER" id="PTHR10773">
    <property type="entry name" value="DNA-DIRECTED RNA POLYMERASES I, II, AND III SUBUNIT RPABC2"/>
    <property type="match status" value="1"/>
</dbReference>
<reference evidence="4" key="1">
    <citation type="submission" date="2015-09" db="EMBL/GenBank/DDBJ databases">
        <title>De novo assembly of Pectinophora gossypiella (Pink Bollworm) gut transcriptome.</title>
        <authorList>
            <person name="Tassone E.E."/>
        </authorList>
    </citation>
    <scope>NUCLEOTIDE SEQUENCE</scope>
</reference>
<sequence length="470" mass="54479">MTRFYNSEGSPIKETRGGDRKSFLYEAKKLSVQWFIEKFKGQESHYCRSQTKRLYLPSGLNIRKMWRIYNDSRDAELKVKQSFFRSIFNRYYNIGFGTPRTDVCSTCISLQEQLKVEKDVTKRNELMIQKRLHGLKYKAFYSILKEDSQDTKTISYDCQKNQPLPKLPDQSAYFSRQFNFYHFAIVEGNSKAKLGKENVHSYYWNETTHAKGGNEIISAVYHFLQNVEISEHIKVLRMVCDGCSGQNKNTGMISMLGKWLSVEAPRHLKKIELIFPIVGHSFIPPDRVFAKIEKTLKTKEVVTSPSEYAAVLQEHGSCVDLASIPVYDWKTAYASIIKPTTSWHFPFMKSKRFFITRTKTENVLVQGEEAYRTERNTKKIITKKNKKIIMIAPQVIQPNTIVPKASKLNDVYGLLKKHFGDEWKNLECLKYYKDLEGIGNNDSQDNERDDDDDDCNGLCEPGFEEVAINV</sequence>
<organism evidence="4">
    <name type="scientific">Pectinophora gossypiella</name>
    <name type="common">Cotton pink bollworm</name>
    <name type="synonym">Depressaria gossypiella</name>
    <dbReference type="NCBI Taxonomy" id="13191"/>
    <lineage>
        <taxon>Eukaryota</taxon>
        <taxon>Metazoa</taxon>
        <taxon>Ecdysozoa</taxon>
        <taxon>Arthropoda</taxon>
        <taxon>Hexapoda</taxon>
        <taxon>Insecta</taxon>
        <taxon>Pterygota</taxon>
        <taxon>Neoptera</taxon>
        <taxon>Endopterygota</taxon>
        <taxon>Lepidoptera</taxon>
        <taxon>Glossata</taxon>
        <taxon>Ditrysia</taxon>
        <taxon>Gelechioidea</taxon>
        <taxon>Gelechiidae</taxon>
        <taxon>Apatetrinae</taxon>
        <taxon>Pectinophora</taxon>
    </lineage>
</organism>
<evidence type="ECO:0000313" key="2">
    <source>
        <dbReference type="EMBL" id="JAT79367.1"/>
    </source>
</evidence>
<dbReference type="EMBL" id="GDQN01004640">
    <property type="protein sequence ID" value="JAT86414.1"/>
    <property type="molecule type" value="Transcribed_RNA"/>
</dbReference>
<protein>
    <recommendedName>
        <fullName evidence="1">DUF7869 domain-containing protein</fullName>
    </recommendedName>
</protein>
<dbReference type="EMBL" id="GDQN01011687">
    <property type="protein sequence ID" value="JAT79367.1"/>
    <property type="molecule type" value="Transcribed_RNA"/>
</dbReference>
<gene>
    <name evidence="2" type="ORF">g.6878</name>
    <name evidence="5" type="ORF">g.6879</name>
    <name evidence="3" type="ORF">g.6880</name>
    <name evidence="4" type="ORF">g.6882</name>
</gene>
<dbReference type="AlphaFoldDB" id="A0A1E1WF51"/>
<dbReference type="EMBL" id="GDQN01009109">
    <property type="protein sequence ID" value="JAT81945.1"/>
    <property type="molecule type" value="Transcribed_RNA"/>
</dbReference>
<dbReference type="Pfam" id="PF25273">
    <property type="entry name" value="DUF7869"/>
    <property type="match status" value="1"/>
</dbReference>
<dbReference type="OrthoDB" id="6779410at2759"/>
<name>A0A1E1WF51_PECGO</name>